<dbReference type="eggNOG" id="arCOG01130">
    <property type="taxonomic scope" value="Archaea"/>
</dbReference>
<protein>
    <recommendedName>
        <fullName evidence="7">Aminotransferase</fullName>
        <ecNumber evidence="7">2.6.1.-</ecNumber>
    </recommendedName>
</protein>
<dbReference type="CDD" id="cd00609">
    <property type="entry name" value="AAT_like"/>
    <property type="match status" value="1"/>
</dbReference>
<organism evidence="9 10">
    <name type="scientific">Thermofilum pendens (strain DSM 2475 / Hrk 5)</name>
    <dbReference type="NCBI Taxonomy" id="368408"/>
    <lineage>
        <taxon>Archaea</taxon>
        <taxon>Thermoproteota</taxon>
        <taxon>Thermoprotei</taxon>
        <taxon>Thermofilales</taxon>
        <taxon>Thermofilaceae</taxon>
        <taxon>Thermofilum</taxon>
    </lineage>
</organism>
<dbReference type="PANTHER" id="PTHR46383">
    <property type="entry name" value="ASPARTATE AMINOTRANSFERASE"/>
    <property type="match status" value="1"/>
</dbReference>
<dbReference type="Pfam" id="PF00155">
    <property type="entry name" value="Aminotran_1_2"/>
    <property type="match status" value="1"/>
</dbReference>
<keyword evidence="4 7" id="KW-0032">Aminotransferase</keyword>
<gene>
    <name evidence="9" type="ordered locus">Tpen_1417</name>
</gene>
<dbReference type="Gene3D" id="3.40.640.10">
    <property type="entry name" value="Type I PLP-dependent aspartate aminotransferase-like (Major domain)"/>
    <property type="match status" value="1"/>
</dbReference>
<evidence type="ECO:0000256" key="7">
    <source>
        <dbReference type="RuleBase" id="RU000481"/>
    </source>
</evidence>
<proteinExistence type="inferred from homology"/>
<dbReference type="KEGG" id="tpe:Tpen_1417"/>
<dbReference type="InterPro" id="IPR015421">
    <property type="entry name" value="PyrdxlP-dep_Trfase_major"/>
</dbReference>
<dbReference type="Proteomes" id="UP000000641">
    <property type="component" value="Chromosome"/>
</dbReference>
<dbReference type="EMBL" id="CP000505">
    <property type="protein sequence ID" value="ABL78814.1"/>
    <property type="molecule type" value="Genomic_DNA"/>
</dbReference>
<keyword evidence="5 7" id="KW-0808">Transferase</keyword>
<evidence type="ECO:0000313" key="10">
    <source>
        <dbReference type="Proteomes" id="UP000000641"/>
    </source>
</evidence>
<evidence type="ECO:0000313" key="9">
    <source>
        <dbReference type="EMBL" id="ABL78814.1"/>
    </source>
</evidence>
<reference evidence="10" key="1">
    <citation type="journal article" date="2008" name="J. Bacteriol.">
        <title>Genome sequence of Thermofilum pendens reveals an exceptional loss of biosynthetic pathways without genome reduction.</title>
        <authorList>
            <person name="Anderson I."/>
            <person name="Rodriguez J."/>
            <person name="Susanti D."/>
            <person name="Porat I."/>
            <person name="Reich C."/>
            <person name="Ulrich L.E."/>
            <person name="Elkins J.G."/>
            <person name="Mavromatis K."/>
            <person name="Lykidis A."/>
            <person name="Kim E."/>
            <person name="Thompson L.S."/>
            <person name="Nolan M."/>
            <person name="Land M."/>
            <person name="Copeland A."/>
            <person name="Lapidus A."/>
            <person name="Lucas S."/>
            <person name="Detter C."/>
            <person name="Zhulin I.B."/>
            <person name="Olsen G.J."/>
            <person name="Whitman W."/>
            <person name="Mukhopadhyay B."/>
            <person name="Bristow J."/>
            <person name="Kyrpides N."/>
        </authorList>
    </citation>
    <scope>NUCLEOTIDE SEQUENCE [LARGE SCALE GENOMIC DNA]</scope>
    <source>
        <strain evidence="10">DSM 2475 / Hrk 5</strain>
    </source>
</reference>
<dbReference type="EC" id="2.6.1.-" evidence="7"/>
<dbReference type="AlphaFoldDB" id="A1S034"/>
<comment type="subunit">
    <text evidence="3">Homodimer.</text>
</comment>
<comment type="similarity">
    <text evidence="2 7">Belongs to the class-I pyridoxal-phosphate-dependent aminotransferase family.</text>
</comment>
<dbReference type="HOGENOM" id="CLU_017584_4_3_2"/>
<feature type="domain" description="Aminotransferase class I/classII large" evidence="8">
    <location>
        <begin position="40"/>
        <end position="390"/>
    </location>
</feature>
<evidence type="ECO:0000256" key="3">
    <source>
        <dbReference type="ARBA" id="ARBA00011738"/>
    </source>
</evidence>
<dbReference type="STRING" id="368408.Tpen_1417"/>
<dbReference type="InterPro" id="IPR015424">
    <property type="entry name" value="PyrdxlP-dep_Trfase"/>
</dbReference>
<evidence type="ECO:0000256" key="1">
    <source>
        <dbReference type="ARBA" id="ARBA00001933"/>
    </source>
</evidence>
<dbReference type="GO" id="GO:0006520">
    <property type="term" value="P:amino acid metabolic process"/>
    <property type="evidence" value="ECO:0007669"/>
    <property type="project" value="InterPro"/>
</dbReference>
<dbReference type="GO" id="GO:0030170">
    <property type="term" value="F:pyridoxal phosphate binding"/>
    <property type="evidence" value="ECO:0007669"/>
    <property type="project" value="InterPro"/>
</dbReference>
<evidence type="ECO:0000259" key="8">
    <source>
        <dbReference type="Pfam" id="PF00155"/>
    </source>
</evidence>
<dbReference type="PANTHER" id="PTHR46383:SF1">
    <property type="entry name" value="ASPARTATE AMINOTRANSFERASE"/>
    <property type="match status" value="1"/>
</dbReference>
<dbReference type="GO" id="GO:0008483">
    <property type="term" value="F:transaminase activity"/>
    <property type="evidence" value="ECO:0007669"/>
    <property type="project" value="UniProtKB-KW"/>
</dbReference>
<evidence type="ECO:0000256" key="6">
    <source>
        <dbReference type="ARBA" id="ARBA00022898"/>
    </source>
</evidence>
<name>A1S034_THEPD</name>
<dbReference type="InterPro" id="IPR050596">
    <property type="entry name" value="AspAT/PAT-like"/>
</dbReference>
<keyword evidence="6" id="KW-0663">Pyridoxal phosphate</keyword>
<dbReference type="InterPro" id="IPR004838">
    <property type="entry name" value="NHTrfase_class1_PyrdxlP-BS"/>
</dbReference>
<keyword evidence="10" id="KW-1185">Reference proteome</keyword>
<evidence type="ECO:0000256" key="2">
    <source>
        <dbReference type="ARBA" id="ARBA00007441"/>
    </source>
</evidence>
<dbReference type="PROSITE" id="PS00105">
    <property type="entry name" value="AA_TRANSFER_CLASS_1"/>
    <property type="match status" value="1"/>
</dbReference>
<evidence type="ECO:0000256" key="4">
    <source>
        <dbReference type="ARBA" id="ARBA00022576"/>
    </source>
</evidence>
<comment type="cofactor">
    <cofactor evidence="1 7">
        <name>pyridoxal 5'-phosphate</name>
        <dbReference type="ChEBI" id="CHEBI:597326"/>
    </cofactor>
</comment>
<dbReference type="InterPro" id="IPR004839">
    <property type="entry name" value="Aminotransferase_I/II_large"/>
</dbReference>
<dbReference type="SUPFAM" id="SSF53383">
    <property type="entry name" value="PLP-dependent transferases"/>
    <property type="match status" value="1"/>
</dbReference>
<dbReference type="EnsemblBacteria" id="ABL78814">
    <property type="protein sequence ID" value="ABL78814"/>
    <property type="gene ID" value="Tpen_1417"/>
</dbReference>
<sequence length="406" mass="44171">MRATRLAVSPLRLPRRRRGADFLEMDPSFEFLEKAGKGAVSFGIGQPDFSPPGEVLEALRTVGAEALKYTPPLGLPELREALAGYLSEKYGVDVKPSEVAVTPGATAAVFASLVLLVRGRARVVVQDPGFPMYDDVARFAGGRVVYAYSGIEESFEWSAESIAGRLGEGGVAVLNFPNNPTGSLAPRGLLEELGGLAARKGFYVVSDEVYEDFVYEGSHESVLQVPELRERSVYVGSFSKTWGLAGLRLGYVVAPRRLVERLEAVAVNVYGSPPSPAQLAALRALDHGLGWFSGVLSEYRRRRDALLEELSKVEGVELYRPRGAFYVYPRVRGLLKRLGVGSSRELAESLLQAGVVVLPGDAYSGRAGREHVRLSYALPVESIREGVRRIRAFVEEAACARRKRGA</sequence>
<evidence type="ECO:0000256" key="5">
    <source>
        <dbReference type="ARBA" id="ARBA00022679"/>
    </source>
</evidence>
<accession>A1S034</accession>